<dbReference type="EMBL" id="RJVO01000009">
    <property type="protein sequence ID" value="ROH86408.1"/>
    <property type="molecule type" value="Genomic_DNA"/>
</dbReference>
<sequence length="280" mass="31094">MLTLATRFKSIDAPKSRSFARETTILVSLVTAFMAGCATGPDSAREPRYKAPWAQYQKVAFKDLLTSYGVSNLSVQRQETLDMYLRSQTKTFDRYVAAKEVGVGMEPLQQEAIAEIETAGAELSSKLFVIRTLITANAYDARLGGFPLYQLPMDTDASLRFSNDDVRTSKSREGVTRGMSFAAEGYGLVTAELWFSKVGWVLPAAPERAVQILERLSKVDGERKVAVAMVFSLDRCDLDRQQRTMLACRAKIVGMSAYSGLDAMQPSNPPLLELEYRGRR</sequence>
<accession>A0A3N0V1P4</accession>
<comment type="caution">
    <text evidence="1">The sequence shown here is derived from an EMBL/GenBank/DDBJ whole genome shotgun (WGS) entry which is preliminary data.</text>
</comment>
<evidence type="ECO:0000313" key="1">
    <source>
        <dbReference type="EMBL" id="ROH86408.1"/>
    </source>
</evidence>
<gene>
    <name evidence="1" type="ORF">ED208_15325</name>
</gene>
<organism evidence="1 2">
    <name type="scientific">Stagnimonas aquatica</name>
    <dbReference type="NCBI Taxonomy" id="2689987"/>
    <lineage>
        <taxon>Bacteria</taxon>
        <taxon>Pseudomonadati</taxon>
        <taxon>Pseudomonadota</taxon>
        <taxon>Gammaproteobacteria</taxon>
        <taxon>Nevskiales</taxon>
        <taxon>Nevskiaceae</taxon>
        <taxon>Stagnimonas</taxon>
    </lineage>
</organism>
<evidence type="ECO:0000313" key="2">
    <source>
        <dbReference type="Proteomes" id="UP000282106"/>
    </source>
</evidence>
<proteinExistence type="predicted"/>
<dbReference type="AlphaFoldDB" id="A0A3N0V1P4"/>
<dbReference type="InParanoid" id="A0A3N0V1P4"/>
<dbReference type="RefSeq" id="WP_123212803.1">
    <property type="nucleotide sequence ID" value="NZ_RJVO01000009.1"/>
</dbReference>
<name>A0A3N0V1P4_9GAMM</name>
<keyword evidence="2" id="KW-1185">Reference proteome</keyword>
<dbReference type="Proteomes" id="UP000282106">
    <property type="component" value="Unassembled WGS sequence"/>
</dbReference>
<protein>
    <recommendedName>
        <fullName evidence="3">DUF4852 domain-containing protein</fullName>
    </recommendedName>
</protein>
<evidence type="ECO:0008006" key="3">
    <source>
        <dbReference type="Google" id="ProtNLM"/>
    </source>
</evidence>
<reference evidence="1 2" key="1">
    <citation type="submission" date="2018-10" db="EMBL/GenBank/DDBJ databases">
        <authorList>
            <person name="Chen W.-M."/>
        </authorList>
    </citation>
    <scope>NUCLEOTIDE SEQUENCE [LARGE SCALE GENOMIC DNA]</scope>
    <source>
        <strain evidence="1 2">THS-13</strain>
    </source>
</reference>